<keyword evidence="1" id="KW-1133">Transmembrane helix</keyword>
<dbReference type="Proteomes" id="UP000664167">
    <property type="component" value="Unassembled WGS sequence"/>
</dbReference>
<evidence type="ECO:0000313" key="3">
    <source>
        <dbReference type="Proteomes" id="UP000664167"/>
    </source>
</evidence>
<comment type="caution">
    <text evidence="2">The sequence shown here is derived from an EMBL/GenBank/DDBJ whole genome shotgun (WGS) entry which is preliminary data.</text>
</comment>
<accession>A0A939FE33</accession>
<keyword evidence="1" id="KW-0472">Membrane</keyword>
<keyword evidence="3" id="KW-1185">Reference proteome</keyword>
<feature type="transmembrane region" description="Helical" evidence="1">
    <location>
        <begin position="41"/>
        <end position="62"/>
    </location>
</feature>
<dbReference type="RefSeq" id="WP_206969254.1">
    <property type="nucleotide sequence ID" value="NZ_BAAAJJ010000001.1"/>
</dbReference>
<gene>
    <name evidence="2" type="ORF">J0695_37530</name>
</gene>
<evidence type="ECO:0008006" key="4">
    <source>
        <dbReference type="Google" id="ProtNLM"/>
    </source>
</evidence>
<name>A0A939FE33_9ACTN</name>
<reference evidence="2" key="1">
    <citation type="submission" date="2021-03" db="EMBL/GenBank/DDBJ databases">
        <title>Streptomyces poriferae sp. nov., a novel marine sponge-derived Actinobacteria species with anti-MRSA activity.</title>
        <authorList>
            <person name="Sandoval-Powers M."/>
            <person name="Kralova S."/>
            <person name="Nguyen G.-S."/>
            <person name="Fawwal D."/>
            <person name="Degnes K."/>
            <person name="Klinkenberg G."/>
            <person name="Sletta H."/>
            <person name="Wentzel A."/>
            <person name="Liles M.R."/>
        </authorList>
    </citation>
    <scope>NUCLEOTIDE SEQUENCE</scope>
    <source>
        <strain evidence="2">DSM 41794</strain>
    </source>
</reference>
<dbReference type="AlphaFoldDB" id="A0A939FE33"/>
<organism evidence="2 3">
    <name type="scientific">Streptomyces beijiangensis</name>
    <dbReference type="NCBI Taxonomy" id="163361"/>
    <lineage>
        <taxon>Bacteria</taxon>
        <taxon>Bacillati</taxon>
        <taxon>Actinomycetota</taxon>
        <taxon>Actinomycetes</taxon>
        <taxon>Kitasatosporales</taxon>
        <taxon>Streptomycetaceae</taxon>
        <taxon>Streptomyces</taxon>
    </lineage>
</organism>
<evidence type="ECO:0000256" key="1">
    <source>
        <dbReference type="SAM" id="Phobius"/>
    </source>
</evidence>
<evidence type="ECO:0000313" key="2">
    <source>
        <dbReference type="EMBL" id="MBO0517420.1"/>
    </source>
</evidence>
<proteinExistence type="predicted"/>
<dbReference type="EMBL" id="JAFLRJ010000615">
    <property type="protein sequence ID" value="MBO0517420.1"/>
    <property type="molecule type" value="Genomic_DNA"/>
</dbReference>
<keyword evidence="1" id="KW-0812">Transmembrane</keyword>
<protein>
    <recommendedName>
        <fullName evidence="4">Pilus assembly protein Flp/PilA</fullName>
    </recommendedName>
</protein>
<sequence>MAKRHITLLKATTRAQLAVGGWRNTVVTRMRKRAGDSGASVVEYGGLLVIVALIVVAVRGLGLQGIISSAISNAVGQITGG</sequence>